<organism evidence="2 3">
    <name type="scientific">Streptomyces albus (strain ATCC 21838 / DSM 41398 / FERM P-419 / JCM 4703 / NBRC 107858)</name>
    <dbReference type="NCBI Taxonomy" id="1081613"/>
    <lineage>
        <taxon>Bacteria</taxon>
        <taxon>Bacillati</taxon>
        <taxon>Actinomycetota</taxon>
        <taxon>Actinomycetes</taxon>
        <taxon>Kitasatosporales</taxon>
        <taxon>Streptomycetaceae</taxon>
        <taxon>Streptomyces</taxon>
    </lineage>
</organism>
<feature type="compositionally biased region" description="Low complexity" evidence="1">
    <location>
        <begin position="87"/>
        <end position="103"/>
    </location>
</feature>
<dbReference type="EMBL" id="CP010519">
    <property type="protein sequence ID" value="AJE84627.1"/>
    <property type="molecule type" value="Genomic_DNA"/>
</dbReference>
<proteinExistence type="predicted"/>
<sequence>MQTRSAVEIARSALAKASPGASDAALDEAARLLVRWGLEGHGASLDLPRALLMVTDLEEVMAARIEVAPEHAGLRREVRGLRRPWRRPSSAAPGGRASAAPGGFTSAEPGEGIGTDDPDE</sequence>
<feature type="region of interest" description="Disordered" evidence="1">
    <location>
        <begin position="77"/>
        <end position="120"/>
    </location>
</feature>
<accession>A0A0B5F2Q6</accession>
<protein>
    <submittedName>
        <fullName evidence="2">Uncharacterized protein</fullName>
    </submittedName>
</protein>
<reference evidence="2 3" key="1">
    <citation type="submission" date="2015-01" db="EMBL/GenBank/DDBJ databases">
        <title>Enhanced salinomycin production by adjusting the supply of polyketide extender units in Streptomyce albus DSM 41398.</title>
        <authorList>
            <person name="Lu C."/>
        </authorList>
    </citation>
    <scope>NUCLEOTIDE SEQUENCE [LARGE SCALE GENOMIC DNA]</scope>
    <source>
        <strain evidence="3">ATCC 21838 / DSM 41398 / FERM P-419 / JCM 4703 / NBRC 107858</strain>
    </source>
</reference>
<evidence type="ECO:0000313" key="2">
    <source>
        <dbReference type="EMBL" id="AJE84627.1"/>
    </source>
</evidence>
<dbReference type="Proteomes" id="UP000031523">
    <property type="component" value="Chromosome"/>
</dbReference>
<dbReference type="KEGG" id="sals:SLNWT_4251"/>
<gene>
    <name evidence="2" type="ORF">SLNWT_4251</name>
</gene>
<evidence type="ECO:0000256" key="1">
    <source>
        <dbReference type="SAM" id="MobiDB-lite"/>
    </source>
</evidence>
<dbReference type="AlphaFoldDB" id="A0A0B5F2Q6"/>
<keyword evidence="3" id="KW-1185">Reference proteome</keyword>
<name>A0A0B5F2Q6_STRA4</name>
<evidence type="ECO:0000313" key="3">
    <source>
        <dbReference type="Proteomes" id="UP000031523"/>
    </source>
</evidence>